<gene>
    <name evidence="2" type="ORF">R1sor_017013</name>
</gene>
<evidence type="ECO:0000313" key="2">
    <source>
        <dbReference type="EMBL" id="KAL3698991.1"/>
    </source>
</evidence>
<sequence>MRDQPTNTNDNRKQNLQYRLKVAMGFPVNLRWRLLADPARMPHGQNLHSPVKTPLVVFALVLGLRYPQVAAAGMQFSLRGHLNIEDSDFATEPVDADRYNSLLIHARQVEALLKTFKEGYLDLHVEVNRSNHESPQGECSSRPGLFDGLLAAVQEAMESPSDEENSLGSLLAAIEQETERHNSPPRQSQEETDVEPTDPIHSSRLHDDVEGIDIFVDLVLDRGSQKVPVWANIMF</sequence>
<reference evidence="2 3" key="1">
    <citation type="submission" date="2024-09" db="EMBL/GenBank/DDBJ databases">
        <title>Chromosome-scale assembly of Riccia sorocarpa.</title>
        <authorList>
            <person name="Paukszto L."/>
        </authorList>
    </citation>
    <scope>NUCLEOTIDE SEQUENCE [LARGE SCALE GENOMIC DNA]</scope>
    <source>
        <strain evidence="2">LP-2024</strain>
        <tissue evidence="2">Aerial parts of the thallus</tissue>
    </source>
</reference>
<dbReference type="AlphaFoldDB" id="A0ABD3I643"/>
<proteinExistence type="predicted"/>
<evidence type="ECO:0000256" key="1">
    <source>
        <dbReference type="SAM" id="MobiDB-lite"/>
    </source>
</evidence>
<accession>A0ABD3I643</accession>
<feature type="region of interest" description="Disordered" evidence="1">
    <location>
        <begin position="177"/>
        <end position="205"/>
    </location>
</feature>
<keyword evidence="3" id="KW-1185">Reference proteome</keyword>
<name>A0ABD3I643_9MARC</name>
<evidence type="ECO:0000313" key="3">
    <source>
        <dbReference type="Proteomes" id="UP001633002"/>
    </source>
</evidence>
<organism evidence="2 3">
    <name type="scientific">Riccia sorocarpa</name>
    <dbReference type="NCBI Taxonomy" id="122646"/>
    <lineage>
        <taxon>Eukaryota</taxon>
        <taxon>Viridiplantae</taxon>
        <taxon>Streptophyta</taxon>
        <taxon>Embryophyta</taxon>
        <taxon>Marchantiophyta</taxon>
        <taxon>Marchantiopsida</taxon>
        <taxon>Marchantiidae</taxon>
        <taxon>Marchantiales</taxon>
        <taxon>Ricciaceae</taxon>
        <taxon>Riccia</taxon>
    </lineage>
</organism>
<protein>
    <submittedName>
        <fullName evidence="2">Uncharacterized protein</fullName>
    </submittedName>
</protein>
<comment type="caution">
    <text evidence="2">The sequence shown here is derived from an EMBL/GenBank/DDBJ whole genome shotgun (WGS) entry which is preliminary data.</text>
</comment>
<dbReference type="Proteomes" id="UP001633002">
    <property type="component" value="Unassembled WGS sequence"/>
</dbReference>
<dbReference type="EMBL" id="JBJQOH010000001">
    <property type="protein sequence ID" value="KAL3698991.1"/>
    <property type="molecule type" value="Genomic_DNA"/>
</dbReference>